<dbReference type="Gene3D" id="3.40.50.720">
    <property type="entry name" value="NAD(P)-binding Rossmann-like Domain"/>
    <property type="match status" value="2"/>
</dbReference>
<keyword evidence="3 5" id="KW-0560">Oxidoreductase</keyword>
<evidence type="ECO:0000259" key="7">
    <source>
        <dbReference type="Pfam" id="PF02826"/>
    </source>
</evidence>
<name>A0A6A7KAC2_9FIRM</name>
<dbReference type="PANTHER" id="PTHR42789">
    <property type="entry name" value="D-ISOMER SPECIFIC 2-HYDROXYACID DEHYDROGENASE FAMILY PROTEIN (AFU_ORTHOLOGUE AFUA_6G10090)"/>
    <property type="match status" value="1"/>
</dbReference>
<comment type="caution">
    <text evidence="8">The sequence shown here is derived from an EMBL/GenBank/DDBJ whole genome shotgun (WGS) entry which is preliminary data.</text>
</comment>
<sequence length="362" mass="40603">MLNYLTQSHQKIVVIGDIFVSADDMEAAIKKSLIKCGIVTKVFWGATDKVGYTSMQLNIERNGPDAENYSKVLDEIIEDIDIIITHFCPIPKRLIDKAKNLKLILTCRGGLEHISVEAASMRNIPVVNVIRNAKPVAEFVLGLILSLTRNISISHHQLMSNNWMKEFNNSNFTTTLDQLTIGIVGLGNIGIEVALRLKSLNIKIIAYDKYISTERLENNGLINITMVSSMEELFSTADVITLHLRLTEETEKIIDSKYFLLMKPTSYFINTARGGLVNESDLIHVLENHYIAGAALDVFEKEPIDEKSKLMDLDNIVITPHIAGSTVDAIPKAPFMLMNKVDQIITKDVTDRIVNFNRISFK</sequence>
<dbReference type="EMBL" id="WHNX01000014">
    <property type="protein sequence ID" value="MPW26137.1"/>
    <property type="molecule type" value="Genomic_DNA"/>
</dbReference>
<organism evidence="8 9">
    <name type="scientific">Alkalibaculum sporogenes</name>
    <dbReference type="NCBI Taxonomy" id="2655001"/>
    <lineage>
        <taxon>Bacteria</taxon>
        <taxon>Bacillati</taxon>
        <taxon>Bacillota</taxon>
        <taxon>Clostridia</taxon>
        <taxon>Eubacteriales</taxon>
        <taxon>Eubacteriaceae</taxon>
        <taxon>Alkalibaculum</taxon>
    </lineage>
</organism>
<evidence type="ECO:0000256" key="3">
    <source>
        <dbReference type="ARBA" id="ARBA00023002"/>
    </source>
</evidence>
<reference evidence="8 9" key="1">
    <citation type="submission" date="2019-10" db="EMBL/GenBank/DDBJ databases">
        <title>Alkalibaculum tamaniensis sp.nov., a new alkaliphilic acetogen, isolated on methoxylated aromatics from a mud volcano.</title>
        <authorList>
            <person name="Khomyakova M.A."/>
            <person name="Merkel A.Y."/>
            <person name="Bonch-Osmolovskaya E.A."/>
            <person name="Slobodkin A.I."/>
        </authorList>
    </citation>
    <scope>NUCLEOTIDE SEQUENCE [LARGE SCALE GENOMIC DNA]</scope>
    <source>
        <strain evidence="8 9">M08DMB</strain>
    </source>
</reference>
<proteinExistence type="inferred from homology"/>
<dbReference type="GO" id="GO:0008652">
    <property type="term" value="P:amino acid biosynthetic process"/>
    <property type="evidence" value="ECO:0007669"/>
    <property type="project" value="UniProtKB-KW"/>
</dbReference>
<accession>A0A6A7KAC2</accession>
<evidence type="ECO:0000256" key="2">
    <source>
        <dbReference type="ARBA" id="ARBA00022605"/>
    </source>
</evidence>
<dbReference type="Pfam" id="PF02826">
    <property type="entry name" value="2-Hacid_dh_C"/>
    <property type="match status" value="1"/>
</dbReference>
<dbReference type="FunFam" id="3.40.50.720:FF:000203">
    <property type="entry name" value="D-3-phosphoglycerate dehydrogenase (SerA)"/>
    <property type="match status" value="1"/>
</dbReference>
<protein>
    <submittedName>
        <fullName evidence="8">Phosphoglycerate dehydrogenase</fullName>
    </submittedName>
</protein>
<dbReference type="SUPFAM" id="SSF51735">
    <property type="entry name" value="NAD(P)-binding Rossmann-fold domains"/>
    <property type="match status" value="1"/>
</dbReference>
<feature type="domain" description="D-isomer specific 2-hydroxyacid dehydrogenase catalytic" evidence="6">
    <location>
        <begin position="69"/>
        <end position="355"/>
    </location>
</feature>
<evidence type="ECO:0000256" key="5">
    <source>
        <dbReference type="RuleBase" id="RU003719"/>
    </source>
</evidence>
<keyword evidence="4" id="KW-0520">NAD</keyword>
<evidence type="ECO:0000259" key="6">
    <source>
        <dbReference type="Pfam" id="PF00389"/>
    </source>
</evidence>
<evidence type="ECO:0000313" key="9">
    <source>
        <dbReference type="Proteomes" id="UP000440004"/>
    </source>
</evidence>
<dbReference type="AlphaFoldDB" id="A0A6A7KAC2"/>
<dbReference type="SUPFAM" id="SSF52283">
    <property type="entry name" value="Formate/glycerate dehydrogenase catalytic domain-like"/>
    <property type="match status" value="1"/>
</dbReference>
<dbReference type="Proteomes" id="UP000440004">
    <property type="component" value="Unassembled WGS sequence"/>
</dbReference>
<evidence type="ECO:0000313" key="8">
    <source>
        <dbReference type="EMBL" id="MPW26137.1"/>
    </source>
</evidence>
<dbReference type="PANTHER" id="PTHR42789:SF1">
    <property type="entry name" value="D-ISOMER SPECIFIC 2-HYDROXYACID DEHYDROGENASE FAMILY PROTEIN (AFU_ORTHOLOGUE AFUA_6G10090)"/>
    <property type="match status" value="1"/>
</dbReference>
<evidence type="ECO:0000256" key="1">
    <source>
        <dbReference type="ARBA" id="ARBA00005854"/>
    </source>
</evidence>
<feature type="domain" description="D-isomer specific 2-hydroxyacid dehydrogenase NAD-binding" evidence="7">
    <location>
        <begin position="141"/>
        <end position="323"/>
    </location>
</feature>
<dbReference type="InterPro" id="IPR029753">
    <property type="entry name" value="D-isomer_DH_CS"/>
</dbReference>
<keyword evidence="2" id="KW-0028">Amino-acid biosynthesis</keyword>
<gene>
    <name evidence="8" type="ORF">GC105_10080</name>
</gene>
<dbReference type="GO" id="GO:0051287">
    <property type="term" value="F:NAD binding"/>
    <property type="evidence" value="ECO:0007669"/>
    <property type="project" value="InterPro"/>
</dbReference>
<dbReference type="RefSeq" id="WP_152804346.1">
    <property type="nucleotide sequence ID" value="NZ_WHNX01000014.1"/>
</dbReference>
<dbReference type="PROSITE" id="PS00671">
    <property type="entry name" value="D_2_HYDROXYACID_DH_3"/>
    <property type="match status" value="1"/>
</dbReference>
<comment type="similarity">
    <text evidence="1 5">Belongs to the D-isomer specific 2-hydroxyacid dehydrogenase family.</text>
</comment>
<dbReference type="InterPro" id="IPR006140">
    <property type="entry name" value="D-isomer_DH_NAD-bd"/>
</dbReference>
<keyword evidence="9" id="KW-1185">Reference proteome</keyword>
<dbReference type="Pfam" id="PF00389">
    <property type="entry name" value="2-Hacid_dh"/>
    <property type="match status" value="1"/>
</dbReference>
<dbReference type="InterPro" id="IPR036291">
    <property type="entry name" value="NAD(P)-bd_dom_sf"/>
</dbReference>
<dbReference type="PROSITE" id="PS00065">
    <property type="entry name" value="D_2_HYDROXYACID_DH_1"/>
    <property type="match status" value="1"/>
</dbReference>
<evidence type="ECO:0000256" key="4">
    <source>
        <dbReference type="ARBA" id="ARBA00023027"/>
    </source>
</evidence>
<dbReference type="GO" id="GO:0016616">
    <property type="term" value="F:oxidoreductase activity, acting on the CH-OH group of donors, NAD or NADP as acceptor"/>
    <property type="evidence" value="ECO:0007669"/>
    <property type="project" value="InterPro"/>
</dbReference>
<dbReference type="InterPro" id="IPR050857">
    <property type="entry name" value="D-2-hydroxyacid_DH"/>
</dbReference>
<dbReference type="InterPro" id="IPR029752">
    <property type="entry name" value="D-isomer_DH_CS1"/>
</dbReference>
<dbReference type="InterPro" id="IPR006139">
    <property type="entry name" value="D-isomer_2_OHA_DH_cat_dom"/>
</dbReference>